<evidence type="ECO:0000313" key="1">
    <source>
        <dbReference type="EMBL" id="RDD64198.1"/>
    </source>
</evidence>
<keyword evidence="2" id="KW-1185">Reference proteome</keyword>
<name>A0A369TG01_9RHOB</name>
<proteinExistence type="predicted"/>
<accession>A0A369TG01</accession>
<evidence type="ECO:0000313" key="2">
    <source>
        <dbReference type="Proteomes" id="UP000253977"/>
    </source>
</evidence>
<dbReference type="AlphaFoldDB" id="A0A369TG01"/>
<organism evidence="1 2">
    <name type="scientific">Thalassococcus profundi</name>
    <dbReference type="NCBI Taxonomy" id="2282382"/>
    <lineage>
        <taxon>Bacteria</taxon>
        <taxon>Pseudomonadati</taxon>
        <taxon>Pseudomonadota</taxon>
        <taxon>Alphaproteobacteria</taxon>
        <taxon>Rhodobacterales</taxon>
        <taxon>Roseobacteraceae</taxon>
        <taxon>Thalassococcus</taxon>
    </lineage>
</organism>
<reference evidence="1 2" key="1">
    <citation type="submission" date="2018-07" db="EMBL/GenBank/DDBJ databases">
        <title>Thalassococcus profundi sp. nov., a marine bacterium isolated from deep seawater of Okinawa Trough.</title>
        <authorList>
            <person name="Yu M."/>
        </authorList>
    </citation>
    <scope>NUCLEOTIDE SEQUENCE [LARGE SCALE GENOMIC DNA]</scope>
    <source>
        <strain evidence="1 2">WRAS1</strain>
    </source>
</reference>
<dbReference type="Proteomes" id="UP000253977">
    <property type="component" value="Unassembled WGS sequence"/>
</dbReference>
<dbReference type="OrthoDB" id="8451772at2"/>
<comment type="caution">
    <text evidence="1">The sequence shown here is derived from an EMBL/GenBank/DDBJ whole genome shotgun (WGS) entry which is preliminary data.</text>
</comment>
<dbReference type="RefSeq" id="WP_114512918.1">
    <property type="nucleotide sequence ID" value="NZ_QPMK01000027.1"/>
</dbReference>
<protein>
    <submittedName>
        <fullName evidence="1">Uncharacterized protein</fullName>
    </submittedName>
</protein>
<sequence>MKKWQVLVGITAGSLLAAAESYAEQQDTSPRHSADNAVPRSIGCSQGSGAALHQCSYRVKQDEKGRISVTVIFANGFERALFFNNGEFLKASVTMSGVGTDTEWSVVDGTYRIRVDGQRYNVPVSLIVEY</sequence>
<gene>
    <name evidence="1" type="ORF">DU478_21555</name>
</gene>
<dbReference type="EMBL" id="QPMK01000027">
    <property type="protein sequence ID" value="RDD64198.1"/>
    <property type="molecule type" value="Genomic_DNA"/>
</dbReference>